<dbReference type="SUPFAM" id="SSF53448">
    <property type="entry name" value="Nucleotide-diphospho-sugar transferases"/>
    <property type="match status" value="1"/>
</dbReference>
<feature type="transmembrane region" description="Helical" evidence="1">
    <location>
        <begin position="355"/>
        <end position="377"/>
    </location>
</feature>
<dbReference type="STRING" id="1569628.A0A316UNL1"/>
<keyword evidence="3" id="KW-1185">Reference proteome</keyword>
<dbReference type="EMBL" id="KZ819672">
    <property type="protein sequence ID" value="PWN26368.1"/>
    <property type="molecule type" value="Genomic_DNA"/>
</dbReference>
<evidence type="ECO:0008006" key="4">
    <source>
        <dbReference type="Google" id="ProtNLM"/>
    </source>
</evidence>
<keyword evidence="1" id="KW-0812">Transmembrane</keyword>
<dbReference type="AlphaFoldDB" id="A0A316UNL1"/>
<organism evidence="2 3">
    <name type="scientific">Jaminaea rosea</name>
    <dbReference type="NCBI Taxonomy" id="1569628"/>
    <lineage>
        <taxon>Eukaryota</taxon>
        <taxon>Fungi</taxon>
        <taxon>Dikarya</taxon>
        <taxon>Basidiomycota</taxon>
        <taxon>Ustilaginomycotina</taxon>
        <taxon>Exobasidiomycetes</taxon>
        <taxon>Microstromatales</taxon>
        <taxon>Microstromatales incertae sedis</taxon>
        <taxon>Jaminaea</taxon>
    </lineage>
</organism>
<feature type="transmembrane region" description="Helical" evidence="1">
    <location>
        <begin position="389"/>
        <end position="412"/>
    </location>
</feature>
<keyword evidence="1" id="KW-0472">Membrane</keyword>
<dbReference type="OrthoDB" id="72851at2759"/>
<gene>
    <name evidence="2" type="ORF">BDZ90DRAFT_267436</name>
</gene>
<proteinExistence type="predicted"/>
<evidence type="ECO:0000313" key="2">
    <source>
        <dbReference type="EMBL" id="PWN26368.1"/>
    </source>
</evidence>
<feature type="transmembrane region" description="Helical" evidence="1">
    <location>
        <begin position="314"/>
        <end position="335"/>
    </location>
</feature>
<feature type="transmembrane region" description="Helical" evidence="1">
    <location>
        <begin position="23"/>
        <end position="45"/>
    </location>
</feature>
<reference evidence="2 3" key="1">
    <citation type="journal article" date="2018" name="Mol. Biol. Evol.">
        <title>Broad Genomic Sampling Reveals a Smut Pathogenic Ancestry of the Fungal Clade Ustilaginomycotina.</title>
        <authorList>
            <person name="Kijpornyongpan T."/>
            <person name="Mondo S.J."/>
            <person name="Barry K."/>
            <person name="Sandor L."/>
            <person name="Lee J."/>
            <person name="Lipzen A."/>
            <person name="Pangilinan J."/>
            <person name="LaButti K."/>
            <person name="Hainaut M."/>
            <person name="Henrissat B."/>
            <person name="Grigoriev I.V."/>
            <person name="Spatafora J.W."/>
            <person name="Aime M.C."/>
        </authorList>
    </citation>
    <scope>NUCLEOTIDE SEQUENCE [LARGE SCALE GENOMIC DNA]</scope>
    <source>
        <strain evidence="2 3">MCA 5214</strain>
    </source>
</reference>
<dbReference type="Gene3D" id="3.90.550.10">
    <property type="entry name" value="Spore Coat Polysaccharide Biosynthesis Protein SpsA, Chain A"/>
    <property type="match status" value="1"/>
</dbReference>
<sequence length="419" mass="46063">MLACYVVFSFSIWNLLPDKAFNILWYIFATAQTLCAFVGVSLAINSRRPSVLARRHARKAAKEGFPDLDKKHAHIDVLLIPQGEADTNDIVEGLQYVVDEVNYPSEKLHVYKDADTSWSLSRRARDLTHIDSRWSNVTSLPCPADAAEADIISHALSISTSPIVSIYSCGAVPDPNAFAWVARRFNTGQVDVVHGRRCISSPTPSVWSNLASVDYDVAYGIFQPGTPAGTTSWGMDGHWSRSLLKSLVRRHRSGLDTSVRALLSGARSGYDLNVVAFEAAPWGLGDLLGQRVAWAREWTRITGRHGVAWSKTSLALVLLAAYPHVLLQACCLALASLPRYGPATWSQLYHHEDGFVISVWLIAFQLMSGVVALSILYRNRSASTPKSAVLVFALLSPLYLVAFACLMVVGHFKALVRAR</sequence>
<evidence type="ECO:0000313" key="3">
    <source>
        <dbReference type="Proteomes" id="UP000245884"/>
    </source>
</evidence>
<name>A0A316UNL1_9BASI</name>
<protein>
    <recommendedName>
        <fullName evidence="4">Glycosyltransferase 2-like domain-containing protein</fullName>
    </recommendedName>
</protein>
<dbReference type="InterPro" id="IPR029044">
    <property type="entry name" value="Nucleotide-diphossugar_trans"/>
</dbReference>
<accession>A0A316UNL1</accession>
<dbReference type="RefSeq" id="XP_025360980.1">
    <property type="nucleotide sequence ID" value="XM_025508708.1"/>
</dbReference>
<dbReference type="Proteomes" id="UP000245884">
    <property type="component" value="Unassembled WGS sequence"/>
</dbReference>
<dbReference type="GeneID" id="37030531"/>
<evidence type="ECO:0000256" key="1">
    <source>
        <dbReference type="SAM" id="Phobius"/>
    </source>
</evidence>
<keyword evidence="1" id="KW-1133">Transmembrane helix</keyword>